<feature type="domain" description="AraC-type transcription regulator ligand-binding" evidence="3">
    <location>
        <begin position="1"/>
        <end position="93"/>
    </location>
</feature>
<accession>A0ABW1CYF6</accession>
<dbReference type="RefSeq" id="WP_379519468.1">
    <property type="nucleotide sequence ID" value="NZ_JBHSPA010000049.1"/>
</dbReference>
<sequence>MLEGQAWIIPPDGEAVAIGPGDVAVLRGPASYIVADDPAVPPWHVISSPPTARRRRARSRMANRAVDPRSCGIAESRSAALLTGAYQGRAGISDRRTHTCTRLHVSGTAVAVRAADTCQPATHTIRHPCRHARTRDVSPRGLTALATPSRERSRPSPHVVSQPRSCRPPARPAADPAMRQASSHHRISARPGNA</sequence>
<dbReference type="InterPro" id="IPR032783">
    <property type="entry name" value="AraC_lig"/>
</dbReference>
<feature type="compositionally biased region" description="Basic residues" evidence="2">
    <location>
        <begin position="52"/>
        <end position="61"/>
    </location>
</feature>
<dbReference type="Proteomes" id="UP001596058">
    <property type="component" value="Unassembled WGS sequence"/>
</dbReference>
<evidence type="ECO:0000259" key="3">
    <source>
        <dbReference type="Pfam" id="PF12852"/>
    </source>
</evidence>
<feature type="region of interest" description="Disordered" evidence="2">
    <location>
        <begin position="45"/>
        <end position="64"/>
    </location>
</feature>
<keyword evidence="1" id="KW-0238">DNA-binding</keyword>
<evidence type="ECO:0000256" key="1">
    <source>
        <dbReference type="ARBA" id="ARBA00023125"/>
    </source>
</evidence>
<evidence type="ECO:0000256" key="2">
    <source>
        <dbReference type="SAM" id="MobiDB-lite"/>
    </source>
</evidence>
<name>A0ABW1CYF6_9ACTN</name>
<organism evidence="4 5">
    <name type="scientific">Nonomuraea insulae</name>
    <dbReference type="NCBI Taxonomy" id="1616787"/>
    <lineage>
        <taxon>Bacteria</taxon>
        <taxon>Bacillati</taxon>
        <taxon>Actinomycetota</taxon>
        <taxon>Actinomycetes</taxon>
        <taxon>Streptosporangiales</taxon>
        <taxon>Streptosporangiaceae</taxon>
        <taxon>Nonomuraea</taxon>
    </lineage>
</organism>
<feature type="region of interest" description="Disordered" evidence="2">
    <location>
        <begin position="133"/>
        <end position="194"/>
    </location>
</feature>
<proteinExistence type="predicted"/>
<dbReference type="Pfam" id="PF12852">
    <property type="entry name" value="Cupin_6"/>
    <property type="match status" value="1"/>
</dbReference>
<comment type="caution">
    <text evidence="4">The sequence shown here is derived from an EMBL/GenBank/DDBJ whole genome shotgun (WGS) entry which is preliminary data.</text>
</comment>
<evidence type="ECO:0000313" key="4">
    <source>
        <dbReference type="EMBL" id="MFC5829973.1"/>
    </source>
</evidence>
<protein>
    <submittedName>
        <fullName evidence="4">Cupin domain-containing protein</fullName>
    </submittedName>
</protein>
<feature type="compositionally biased region" description="Low complexity" evidence="2">
    <location>
        <begin position="163"/>
        <end position="181"/>
    </location>
</feature>
<gene>
    <name evidence="4" type="ORF">ACFPZ3_39445</name>
</gene>
<evidence type="ECO:0000313" key="5">
    <source>
        <dbReference type="Proteomes" id="UP001596058"/>
    </source>
</evidence>
<reference evidence="5" key="1">
    <citation type="journal article" date="2019" name="Int. J. Syst. Evol. Microbiol.">
        <title>The Global Catalogue of Microorganisms (GCM) 10K type strain sequencing project: providing services to taxonomists for standard genome sequencing and annotation.</title>
        <authorList>
            <consortium name="The Broad Institute Genomics Platform"/>
            <consortium name="The Broad Institute Genome Sequencing Center for Infectious Disease"/>
            <person name="Wu L."/>
            <person name="Ma J."/>
        </authorList>
    </citation>
    <scope>NUCLEOTIDE SEQUENCE [LARGE SCALE GENOMIC DNA]</scope>
    <source>
        <strain evidence="5">CCUG 53903</strain>
    </source>
</reference>
<dbReference type="EMBL" id="JBHSPA010000049">
    <property type="protein sequence ID" value="MFC5829973.1"/>
    <property type="molecule type" value="Genomic_DNA"/>
</dbReference>
<keyword evidence="5" id="KW-1185">Reference proteome</keyword>